<dbReference type="InterPro" id="IPR023393">
    <property type="entry name" value="START-like_dom_sf"/>
</dbReference>
<proteinExistence type="predicted"/>
<dbReference type="Gene3D" id="3.30.530.20">
    <property type="match status" value="1"/>
</dbReference>
<dbReference type="SUPFAM" id="SSF55961">
    <property type="entry name" value="Bet v1-like"/>
    <property type="match status" value="1"/>
</dbReference>
<accession>A0A096PBI9</accession>
<reference evidence="3" key="1">
    <citation type="journal article" date="2006" name="Proc. Natl. Acad. Sci. U.S.A.">
        <title>Genome analysis of the smallest free-living eukaryote Ostreococcus tauri unveils many unique features.</title>
        <authorList>
            <person name="Derelle E."/>
            <person name="Ferraz C."/>
            <person name="Rombauts S."/>
            <person name="Rouze P."/>
            <person name="Worden A.Z."/>
            <person name="Robbens S."/>
            <person name="Partensky F."/>
            <person name="Degroeve S."/>
            <person name="Echeynie S."/>
            <person name="Cooke R."/>
            <person name="Saeys Y."/>
            <person name="Wuyts J."/>
            <person name="Jabbari K."/>
            <person name="Bowler C."/>
            <person name="Panaud O."/>
            <person name="Piegu B."/>
            <person name="Ball S.G."/>
            <person name="Ral J.-P."/>
            <person name="Bouget F.-Y."/>
            <person name="Piganeau G."/>
            <person name="De Baets B."/>
            <person name="Picard A."/>
            <person name="Delseny M."/>
            <person name="Demaille J."/>
            <person name="Van de Peer Y."/>
            <person name="Moreau H."/>
        </authorList>
    </citation>
    <scope>NUCLEOTIDE SEQUENCE [LARGE SCALE GENOMIC DNA]</scope>
    <source>
        <strain evidence="3">OTTH 0595 / CCAP 157/2 / RCC745</strain>
    </source>
</reference>
<feature type="region of interest" description="Disordered" evidence="1">
    <location>
        <begin position="1"/>
        <end position="26"/>
    </location>
</feature>
<comment type="caution">
    <text evidence="2">The sequence shown here is derived from an EMBL/GenBank/DDBJ whole genome shotgun (WGS) entry which is preliminary data.</text>
</comment>
<evidence type="ECO:0000313" key="3">
    <source>
        <dbReference type="Proteomes" id="UP000009170"/>
    </source>
</evidence>
<evidence type="ECO:0000313" key="2">
    <source>
        <dbReference type="EMBL" id="CEG01978.1"/>
    </source>
</evidence>
<dbReference type="OrthoDB" id="10488117at2759"/>
<dbReference type="Proteomes" id="UP000009170">
    <property type="component" value="Unassembled WGS sequence"/>
</dbReference>
<name>A0A096PBI9_OSTTA</name>
<organism evidence="2 3">
    <name type="scientific">Ostreococcus tauri</name>
    <name type="common">Marine green alga</name>
    <dbReference type="NCBI Taxonomy" id="70448"/>
    <lineage>
        <taxon>Eukaryota</taxon>
        <taxon>Viridiplantae</taxon>
        <taxon>Chlorophyta</taxon>
        <taxon>Mamiellophyceae</taxon>
        <taxon>Mamiellales</taxon>
        <taxon>Bathycoccaceae</taxon>
        <taxon>Ostreococcus</taxon>
    </lineage>
</organism>
<gene>
    <name evidence="2" type="ORF">OT_ostta14g00490</name>
</gene>
<dbReference type="GeneID" id="9837574"/>
<dbReference type="AlphaFoldDB" id="A0A096PBI9"/>
<dbReference type="EMBL" id="CAID01000014">
    <property type="protein sequence ID" value="CEG01978.1"/>
    <property type="molecule type" value="Genomic_DNA"/>
</dbReference>
<reference evidence="2 3" key="2">
    <citation type="journal article" date="2014" name="BMC Genomics">
        <title>An improved genome of the model marine alga Ostreococcus tauri unfolds by assessing Illumina de novo assemblies.</title>
        <authorList>
            <person name="Blanc-Mathieu R."/>
            <person name="Verhelst B."/>
            <person name="Derelle E."/>
            <person name="Rombauts S."/>
            <person name="Bouget F.Y."/>
            <person name="Carre I."/>
            <person name="Chateau A."/>
            <person name="Eyre-Walker A."/>
            <person name="Grimsley N."/>
            <person name="Moreau H."/>
            <person name="Piegu B."/>
            <person name="Rivals E."/>
            <person name="Schackwitz W."/>
            <person name="Van de Peer Y."/>
            <person name="Piganeau G."/>
        </authorList>
    </citation>
    <scope>NUCLEOTIDE SEQUENCE [LARGE SCALE GENOMIC DNA]</scope>
    <source>
        <strain evidence="3">OTTH 0595 / CCAP 157/2 / RCC745</strain>
    </source>
</reference>
<dbReference type="RefSeq" id="XP_003082850.2">
    <property type="nucleotide sequence ID" value="XM_003082802.2"/>
</dbReference>
<evidence type="ECO:0000256" key="1">
    <source>
        <dbReference type="SAM" id="MobiDB-lite"/>
    </source>
</evidence>
<dbReference type="KEGG" id="ota:OT_ostta14g00490"/>
<protein>
    <submittedName>
        <fullName evidence="2">Polyketide cyclase/dehydrase</fullName>
    </submittedName>
</protein>
<keyword evidence="3" id="KW-1185">Reference proteome</keyword>
<dbReference type="InParanoid" id="A0A096PBI9"/>
<feature type="compositionally biased region" description="Polar residues" evidence="1">
    <location>
        <begin position="1"/>
        <end position="10"/>
    </location>
</feature>
<sequence>MTTTSTSFATRVSPRARVTDATRAPSVFAQNPAAARKRTVTPHARARSADARLDDALEYLTDLYADSDARVDGARARAREDEAMERLGLAEAAREARKRSSTRDLGAKTSYGVTRVNFGAVVECEASAEAVYGWWTTPAALAETFPELTRCEATPDGRRARCEWAFAVDDVQKMRGRDGVDAVERHLSLVRVTENEPGSSATYEATAGMPVGGAVVVTSTGANSCTLDIDGWVHFPLSLTSQTGTMAVGMDAQNKFFNSLTKFKELCDSGGVQSALDDVKARAEAATVPGDRITFNFSA</sequence>